<dbReference type="InterPro" id="IPR043451">
    <property type="entry name" value="Myocardin-like"/>
</dbReference>
<dbReference type="PROSITE" id="PS50800">
    <property type="entry name" value="SAP"/>
    <property type="match status" value="1"/>
</dbReference>
<feature type="region of interest" description="Disordered" evidence="14">
    <location>
        <begin position="713"/>
        <end position="771"/>
    </location>
</feature>
<keyword evidence="5" id="KW-0677">Repeat</keyword>
<feature type="compositionally biased region" description="Low complexity" evidence="14">
    <location>
        <begin position="1080"/>
        <end position="1104"/>
    </location>
</feature>
<feature type="repeat" description="RPEL" evidence="12">
    <location>
        <begin position="414"/>
        <end position="439"/>
    </location>
</feature>
<feature type="compositionally biased region" description="Low complexity" evidence="14">
    <location>
        <begin position="820"/>
        <end position="832"/>
    </location>
</feature>
<feature type="region of interest" description="Disordered" evidence="14">
    <location>
        <begin position="813"/>
        <end position="842"/>
    </location>
</feature>
<dbReference type="GO" id="GO:0045944">
    <property type="term" value="P:positive regulation of transcription by RNA polymerase II"/>
    <property type="evidence" value="ECO:0007669"/>
    <property type="project" value="TreeGrafter"/>
</dbReference>
<keyword evidence="10" id="KW-0539">Nucleus</keyword>
<evidence type="ECO:0000256" key="11">
    <source>
        <dbReference type="PROSITE-ProRule" id="PRU00282"/>
    </source>
</evidence>
<feature type="coiled-coil region" evidence="13">
    <location>
        <begin position="945"/>
        <end position="972"/>
    </location>
</feature>
<feature type="compositionally biased region" description="Low complexity" evidence="14">
    <location>
        <begin position="1030"/>
        <end position="1046"/>
    </location>
</feature>
<feature type="repeat" description="RPEL" evidence="12">
    <location>
        <begin position="502"/>
        <end position="527"/>
    </location>
</feature>
<reference evidence="17" key="1">
    <citation type="journal article" date="2023" name="Science">
        <title>Genome structures resolve the early diversification of teleost fishes.</title>
        <authorList>
            <person name="Parey E."/>
            <person name="Louis A."/>
            <person name="Montfort J."/>
            <person name="Bouchez O."/>
            <person name="Roques C."/>
            <person name="Iampietro C."/>
            <person name="Lluch J."/>
            <person name="Castinel A."/>
            <person name="Donnadieu C."/>
            <person name="Desvignes T."/>
            <person name="Floi Bucao C."/>
            <person name="Jouanno E."/>
            <person name="Wen M."/>
            <person name="Mejri S."/>
            <person name="Dirks R."/>
            <person name="Jansen H."/>
            <person name="Henkel C."/>
            <person name="Chen W.J."/>
            <person name="Zahm M."/>
            <person name="Cabau C."/>
            <person name="Klopp C."/>
            <person name="Thompson A.W."/>
            <person name="Robinson-Rechavi M."/>
            <person name="Braasch I."/>
            <person name="Lecointre G."/>
            <person name="Bobe J."/>
            <person name="Postlethwait J.H."/>
            <person name="Berthelot C."/>
            <person name="Roest Crollius H."/>
            <person name="Guiguen Y."/>
        </authorList>
    </citation>
    <scope>NUCLEOTIDE SEQUENCE</scope>
    <source>
        <strain evidence="17">Concon-B</strain>
    </source>
</reference>
<feature type="compositionally biased region" description="Low complexity" evidence="14">
    <location>
        <begin position="1183"/>
        <end position="1200"/>
    </location>
</feature>
<dbReference type="GO" id="GO:0051145">
    <property type="term" value="P:smooth muscle cell differentiation"/>
    <property type="evidence" value="ECO:0007669"/>
    <property type="project" value="TreeGrafter"/>
</dbReference>
<dbReference type="SMART" id="SM00513">
    <property type="entry name" value="SAP"/>
    <property type="match status" value="1"/>
</dbReference>
<dbReference type="GO" id="GO:0005634">
    <property type="term" value="C:nucleus"/>
    <property type="evidence" value="ECO:0007669"/>
    <property type="project" value="UniProtKB-SubCell"/>
</dbReference>
<keyword evidence="7 13" id="KW-0175">Coiled coil</keyword>
<feature type="compositionally biased region" description="Polar residues" evidence="14">
    <location>
        <begin position="742"/>
        <end position="756"/>
    </location>
</feature>
<dbReference type="FunFam" id="1.50.40.10:FF:000047">
    <property type="entry name" value="peroxisomal membrane protein PMP34 isoform X2"/>
    <property type="match status" value="1"/>
</dbReference>
<proteinExistence type="inferred from homology"/>
<feature type="compositionally biased region" description="Low complexity" evidence="14">
    <location>
        <begin position="726"/>
        <end position="736"/>
    </location>
</feature>
<dbReference type="EMBL" id="JAFJMO010000016">
    <property type="protein sequence ID" value="KAJ8254374.1"/>
    <property type="molecule type" value="Genomic_DNA"/>
</dbReference>
<dbReference type="InterPro" id="IPR003034">
    <property type="entry name" value="SAP_dom"/>
</dbReference>
<evidence type="ECO:0000256" key="7">
    <source>
        <dbReference type="ARBA" id="ARBA00023054"/>
    </source>
</evidence>
<evidence type="ECO:0000256" key="12">
    <source>
        <dbReference type="PROSITE-ProRule" id="PRU00401"/>
    </source>
</evidence>
<keyword evidence="15" id="KW-1133">Transmembrane helix</keyword>
<dbReference type="FunFam" id="1.10.720.30:FF:000002">
    <property type="entry name" value="Myocardin related transcription factor A"/>
    <property type="match status" value="1"/>
</dbReference>
<feature type="region of interest" description="Disordered" evidence="14">
    <location>
        <begin position="540"/>
        <end position="681"/>
    </location>
</feature>
<dbReference type="SUPFAM" id="SSF103506">
    <property type="entry name" value="Mitochondrial carrier"/>
    <property type="match status" value="1"/>
</dbReference>
<feature type="region of interest" description="Disordered" evidence="14">
    <location>
        <begin position="1002"/>
        <end position="1104"/>
    </location>
</feature>
<comment type="subcellular location">
    <subcellularLocation>
        <location evidence="2">Membrane</location>
        <topology evidence="2">Multi-pass membrane protein</topology>
    </subcellularLocation>
    <subcellularLocation>
        <location evidence="1">Nucleus</location>
    </subcellularLocation>
</comment>
<feature type="compositionally biased region" description="Pro residues" evidence="14">
    <location>
        <begin position="569"/>
        <end position="599"/>
    </location>
</feature>
<feature type="transmembrane region" description="Helical" evidence="15">
    <location>
        <begin position="12"/>
        <end position="35"/>
    </location>
</feature>
<dbReference type="Gene3D" id="6.10.140.2040">
    <property type="match status" value="1"/>
</dbReference>
<feature type="compositionally biased region" description="Pro residues" evidence="14">
    <location>
        <begin position="716"/>
        <end position="725"/>
    </location>
</feature>
<feature type="transmembrane region" description="Helical" evidence="15">
    <location>
        <begin position="110"/>
        <end position="130"/>
    </location>
</feature>
<feature type="repeat" description="Solcar" evidence="11">
    <location>
        <begin position="104"/>
        <end position="197"/>
    </location>
</feature>
<evidence type="ECO:0000256" key="4">
    <source>
        <dbReference type="ARBA" id="ARBA00022692"/>
    </source>
</evidence>
<sequence>MDSEKLSAVFSYESLVHAVAGAMGSVTAMTVFFPLDTARLRLQVDEKRKAKSTPAILAEIIKEEGFLAPYRGWFPVICSLCCSNFVYFYCFHSLKTTWLRGQRSTPGRDLLIGIAAGVVNVLVTTPLWVVNTRLKLQGAKFRNADIHPTYYTGIVDAFSKIVGEEGAGALWNGTFPSLLLVMNPAVQFMIYEGLKRQLSKGVHRELSSLEVFFIGAVAKAIATTVTYPLQTVQSILRFGQHRQPTERSRLLSSLRNVVYLLLNRVRKNGILGLFKGLEAKLLQTVLTAALMFLLYEKIVSSTFRVMGLTLAGGGGGVLVTWLGNLAFSAHRPTAEQCIGVNSNYAKLRTARLRPSVKMDSHAGEETRPVVMAPGGPGADPGSAPSPQSEAVTNELQELTLHPAPSHLPIGERKNVLQLKLQQRRTREELVNQGIMPPLKSPAAFHEQRKSLERARTEDYLKRKIRSRPERSELVRMHILEETSAEPSLQAKQLQLKRARLADDLNDKISHRPGPMELIHKNILPVHSSLKQALIETDFPKGAGESSSFDEDSSDALSPDQLLGHDSPLGPVPLGPAPLGPAPLSSPPTRSPAPVTPPPRSLSLGPRLHRLPPPVPSPSQILTNGTPAPVASRPTPTLIKSRTDRLSQRSKKPKDSKPKVKKLKYHQYIPPDQKAEREPPPQLDSTYAKILHQQQLFLQLQIINQQQQHYNYHTILPAPPKPPADQPPSSNSGPSPSRAIPAPTSSSPNQSGQSRQSHALPAGAKPGPLPTNLDELKVAELKQELKQRSLPVSGTKNDLIERLRHFQEQHGVATATAKNNQPQQPQQQLAPPAGSSPVVGGATVLQQSGEGGMVLAAFPFVATVGGWSSAPDRSLAGMSPDETSCNGDAFGEMVTSPLTQLSLHPSPLPAGATVKEEGPDPGPAPCLFSQRGAREPGAALDKDQMLQEKDRQIQALTRMLRQKQQLVEALRLQLERGKQPSCVKLEPRRDADLLDTDTICVTVKKEEQEEDQEDQEEEEGEERMQHEDQPQGRTQQTQQTQQTLQAQRDAESQLQDLQRSQPRLSDPQQHRKKKTHRQQRQEAQQQRQEAQQQRQEAQQQRQEAQQRLLHSQQVFINQQMQTSASVSAPSFPLDLLKAQTTPTLLTDSNGNHFLIALTNHCTDSGANRTAGGKAGGHVKLQRLKSTPTKSSSQSPPHRPSSTESQPEQRMQPGGLTDQPIGKGQRAALHVTTDRPPGAAPSFSAPPNLQPFFLGEDPAPGGRACPSPPPPPRNTEVCSGIDQHTLFSPPPPPLNRHAHPLNLGRRTALLSTWTTCLTSSFRAERSPPASSPRWTPPSRASGPTPRPLALPQPLGGEAPPRSSGECDGGGGTGGGRLEDFLESTTGKPLLGAEPGGPLTLIDDLHSQMLSTSSILDHPPSPMDTCELSFTPHPAGLDFGDPALDSMDWLDITMGGAGGGAGSGAASLAPLNPHTPPSVFSADFLDSSDLQLHWDSCL</sequence>
<feature type="transmembrane region" description="Helical" evidence="15">
    <location>
        <begin position="72"/>
        <end position="90"/>
    </location>
</feature>
<feature type="compositionally biased region" description="Acidic residues" evidence="14">
    <location>
        <begin position="1007"/>
        <end position="1020"/>
    </location>
</feature>
<comment type="similarity">
    <text evidence="3">Belongs to the mitochondrial carrier (TC 2.A.29) family.</text>
</comment>
<dbReference type="Pfam" id="PF02037">
    <property type="entry name" value="SAP"/>
    <property type="match status" value="1"/>
</dbReference>
<dbReference type="InterPro" id="IPR023395">
    <property type="entry name" value="MCP_dom_sf"/>
</dbReference>
<evidence type="ECO:0000256" key="10">
    <source>
        <dbReference type="ARBA" id="ARBA00023242"/>
    </source>
</evidence>
<dbReference type="PROSITE" id="PS51073">
    <property type="entry name" value="RPEL"/>
    <property type="match status" value="3"/>
</dbReference>
<feature type="domain" description="SAP" evidence="16">
    <location>
        <begin position="772"/>
        <end position="806"/>
    </location>
</feature>
<name>A0A9Q1D0B1_CONCO</name>
<dbReference type="Pfam" id="PF00153">
    <property type="entry name" value="Mito_carr"/>
    <property type="match status" value="3"/>
</dbReference>
<dbReference type="Gene3D" id="6.10.150.10">
    <property type="match status" value="1"/>
</dbReference>
<dbReference type="PROSITE" id="PS50920">
    <property type="entry name" value="SOLCAR"/>
    <property type="match status" value="3"/>
</dbReference>
<feature type="compositionally biased region" description="Gly residues" evidence="14">
    <location>
        <begin position="1364"/>
        <end position="1373"/>
    </location>
</feature>
<dbReference type="SMART" id="SM00707">
    <property type="entry name" value="RPEL"/>
    <property type="match status" value="3"/>
</dbReference>
<dbReference type="InterPro" id="IPR018108">
    <property type="entry name" value="MCP_transmembrane"/>
</dbReference>
<feature type="compositionally biased region" description="Basic and acidic residues" evidence="14">
    <location>
        <begin position="640"/>
        <end position="657"/>
    </location>
</feature>
<evidence type="ECO:0000256" key="2">
    <source>
        <dbReference type="ARBA" id="ARBA00004141"/>
    </source>
</evidence>
<organism evidence="17 18">
    <name type="scientific">Conger conger</name>
    <name type="common">Conger eel</name>
    <name type="synonym">Muraena conger</name>
    <dbReference type="NCBI Taxonomy" id="82655"/>
    <lineage>
        <taxon>Eukaryota</taxon>
        <taxon>Metazoa</taxon>
        <taxon>Chordata</taxon>
        <taxon>Craniata</taxon>
        <taxon>Vertebrata</taxon>
        <taxon>Euteleostomi</taxon>
        <taxon>Actinopterygii</taxon>
        <taxon>Neopterygii</taxon>
        <taxon>Teleostei</taxon>
        <taxon>Anguilliformes</taxon>
        <taxon>Congridae</taxon>
        <taxon>Conger</taxon>
    </lineage>
</organism>
<dbReference type="PANTHER" id="PTHR22793:SF6">
    <property type="entry name" value="MYOCARDIN-RELATED TRANSCRIPTION FACTOR A"/>
    <property type="match status" value="1"/>
</dbReference>
<dbReference type="Pfam" id="PF02755">
    <property type="entry name" value="RPEL"/>
    <property type="match status" value="3"/>
</dbReference>
<evidence type="ECO:0000256" key="14">
    <source>
        <dbReference type="SAM" id="MobiDB-lite"/>
    </source>
</evidence>
<dbReference type="InterPro" id="IPR004018">
    <property type="entry name" value="RPEL_repeat"/>
</dbReference>
<keyword evidence="4 11" id="KW-0812">Transmembrane</keyword>
<feature type="region of interest" description="Disordered" evidence="14">
    <location>
        <begin position="1318"/>
        <end position="1393"/>
    </location>
</feature>
<feature type="compositionally biased region" description="Polar residues" evidence="14">
    <location>
        <begin position="1051"/>
        <end position="1066"/>
    </location>
</feature>
<evidence type="ECO:0000256" key="9">
    <source>
        <dbReference type="ARBA" id="ARBA00023163"/>
    </source>
</evidence>
<feature type="repeat" description="RPEL" evidence="12">
    <location>
        <begin position="458"/>
        <end position="483"/>
    </location>
</feature>
<keyword evidence="8 11" id="KW-0472">Membrane</keyword>
<evidence type="ECO:0000256" key="1">
    <source>
        <dbReference type="ARBA" id="ARBA00004123"/>
    </source>
</evidence>
<evidence type="ECO:0000256" key="5">
    <source>
        <dbReference type="ARBA" id="ARBA00022737"/>
    </source>
</evidence>
<dbReference type="GO" id="GO:0003713">
    <property type="term" value="F:transcription coactivator activity"/>
    <property type="evidence" value="ECO:0007669"/>
    <property type="project" value="TreeGrafter"/>
</dbReference>
<feature type="region of interest" description="Disordered" evidence="14">
    <location>
        <begin position="1182"/>
        <end position="1298"/>
    </location>
</feature>
<evidence type="ECO:0000313" key="18">
    <source>
        <dbReference type="Proteomes" id="UP001152803"/>
    </source>
</evidence>
<dbReference type="OrthoDB" id="197676at2759"/>
<keyword evidence="18" id="KW-1185">Reference proteome</keyword>
<evidence type="ECO:0000259" key="16">
    <source>
        <dbReference type="PROSITE" id="PS50800"/>
    </source>
</evidence>
<comment type="caution">
    <text evidence="17">The sequence shown here is derived from an EMBL/GenBank/DDBJ whole genome shotgun (WGS) entry which is preliminary data.</text>
</comment>
<evidence type="ECO:0000313" key="17">
    <source>
        <dbReference type="EMBL" id="KAJ8254374.1"/>
    </source>
</evidence>
<dbReference type="Gene3D" id="1.50.40.10">
    <property type="entry name" value="Mitochondrial carrier domain"/>
    <property type="match status" value="2"/>
</dbReference>
<feature type="repeat" description="Solcar" evidence="11">
    <location>
        <begin position="206"/>
        <end position="301"/>
    </location>
</feature>
<feature type="repeat" description="Solcar" evidence="11">
    <location>
        <begin position="12"/>
        <end position="97"/>
    </location>
</feature>
<dbReference type="GO" id="GO:0016020">
    <property type="term" value="C:membrane"/>
    <property type="evidence" value="ECO:0007669"/>
    <property type="project" value="UniProtKB-SubCell"/>
</dbReference>
<dbReference type="InterPro" id="IPR036361">
    <property type="entry name" value="SAP_dom_sf"/>
</dbReference>
<accession>A0A9Q1D0B1</accession>
<feature type="region of interest" description="Disordered" evidence="14">
    <location>
        <begin position="357"/>
        <end position="388"/>
    </location>
</feature>
<protein>
    <recommendedName>
        <fullName evidence="16">SAP domain-containing protein</fullName>
    </recommendedName>
</protein>
<evidence type="ECO:0000256" key="6">
    <source>
        <dbReference type="ARBA" id="ARBA00023015"/>
    </source>
</evidence>
<dbReference type="PANTHER" id="PTHR22793">
    <property type="entry name" value="MYOCARDIN-RELATED TRANSCRIPTION FACTOR-RELATED"/>
    <property type="match status" value="1"/>
</dbReference>
<evidence type="ECO:0000256" key="13">
    <source>
        <dbReference type="SAM" id="Coils"/>
    </source>
</evidence>
<feature type="compositionally biased region" description="Basic and acidic residues" evidence="14">
    <location>
        <begin position="357"/>
        <end position="367"/>
    </location>
</feature>
<evidence type="ECO:0000256" key="15">
    <source>
        <dbReference type="SAM" id="Phobius"/>
    </source>
</evidence>
<dbReference type="SUPFAM" id="SSF68906">
    <property type="entry name" value="SAP domain"/>
    <property type="match status" value="1"/>
</dbReference>
<gene>
    <name evidence="17" type="ORF">COCON_G00209860</name>
</gene>
<dbReference type="Proteomes" id="UP001152803">
    <property type="component" value="Unassembled WGS sequence"/>
</dbReference>
<feature type="compositionally biased region" description="Low complexity" evidence="14">
    <location>
        <begin position="379"/>
        <end position="388"/>
    </location>
</feature>
<evidence type="ECO:0000256" key="8">
    <source>
        <dbReference type="ARBA" id="ARBA00023136"/>
    </source>
</evidence>
<evidence type="ECO:0000256" key="3">
    <source>
        <dbReference type="ARBA" id="ARBA00006375"/>
    </source>
</evidence>
<keyword evidence="6" id="KW-0805">Transcription regulation</keyword>
<dbReference type="Gene3D" id="1.10.720.30">
    <property type="entry name" value="SAP domain"/>
    <property type="match status" value="1"/>
</dbReference>
<feature type="compositionally biased region" description="Low complexity" evidence="14">
    <location>
        <begin position="1234"/>
        <end position="1245"/>
    </location>
</feature>
<keyword evidence="9" id="KW-0804">Transcription</keyword>